<dbReference type="KEGG" id="nas:GCU68_12225"/>
<sequence>MASEPTDGTGGGADRTTPVTTTAVRLVGDLLAVTGWVVLLALFFLQSTWPRWAFYALLIGGVGLYVTVTAAWRTTGRS</sequence>
<evidence type="ECO:0000313" key="3">
    <source>
        <dbReference type="EMBL" id="QFU83245.1"/>
    </source>
</evidence>
<evidence type="ECO:0000313" key="4">
    <source>
        <dbReference type="Proteomes" id="UP000326170"/>
    </source>
</evidence>
<keyword evidence="4" id="KW-1185">Reference proteome</keyword>
<feature type="transmembrane region" description="Helical" evidence="1">
    <location>
        <begin position="52"/>
        <end position="72"/>
    </location>
</feature>
<accession>A0A5P9P512</accession>
<dbReference type="OrthoDB" id="202765at2157"/>
<feature type="transmembrane region" description="Helical" evidence="1">
    <location>
        <begin position="26"/>
        <end position="45"/>
    </location>
</feature>
<keyword evidence="1" id="KW-0812">Transmembrane</keyword>
<organism evidence="3 4">
    <name type="scientific">Natronorubrum aibiense</name>
    <dbReference type="NCBI Taxonomy" id="348826"/>
    <lineage>
        <taxon>Archaea</taxon>
        <taxon>Methanobacteriati</taxon>
        <taxon>Methanobacteriota</taxon>
        <taxon>Stenosarchaea group</taxon>
        <taxon>Halobacteria</taxon>
        <taxon>Halobacteriales</taxon>
        <taxon>Natrialbaceae</taxon>
        <taxon>Natronorubrum</taxon>
    </lineage>
</organism>
<dbReference type="RefSeq" id="WP_152941976.1">
    <property type="nucleotide sequence ID" value="NZ_CP045488.1"/>
</dbReference>
<reference evidence="3 4" key="1">
    <citation type="journal article" date="2007" name="Int. J. Syst. Evol. Microbiol.">
        <title>Natronorubrum sulfidifaciens sp. nov., an extremely haloalkaliphilic archaeon isolated from Aiding salt lake in Xin-Jiang, China.</title>
        <authorList>
            <person name="Cui H.L."/>
            <person name="Tohty D."/>
            <person name="Liu H.C."/>
            <person name="Liu S.J."/>
            <person name="Oren A."/>
            <person name="Zhou P.J."/>
        </authorList>
    </citation>
    <scope>NUCLEOTIDE SEQUENCE [LARGE SCALE GENOMIC DNA]</scope>
    <source>
        <strain evidence="3 4">7-3</strain>
    </source>
</reference>
<evidence type="ECO:0000259" key="2">
    <source>
        <dbReference type="Pfam" id="PF26436"/>
    </source>
</evidence>
<dbReference type="EMBL" id="CP045488">
    <property type="protein sequence ID" value="QFU83245.1"/>
    <property type="molecule type" value="Genomic_DNA"/>
</dbReference>
<dbReference type="Proteomes" id="UP000326170">
    <property type="component" value="Chromosome"/>
</dbReference>
<dbReference type="GeneID" id="42301823"/>
<dbReference type="Pfam" id="PF26436">
    <property type="entry name" value="DUF8119"/>
    <property type="match status" value="1"/>
</dbReference>
<protein>
    <recommendedName>
        <fullName evidence="2">DUF8119 domain-containing protein</fullName>
    </recommendedName>
</protein>
<name>A0A5P9P512_9EURY</name>
<dbReference type="AlphaFoldDB" id="A0A5P9P512"/>
<gene>
    <name evidence="3" type="ORF">GCU68_12225</name>
</gene>
<dbReference type="InterPro" id="IPR058432">
    <property type="entry name" value="DUF8119"/>
</dbReference>
<proteinExistence type="predicted"/>
<feature type="domain" description="DUF8119" evidence="2">
    <location>
        <begin position="19"/>
        <end position="75"/>
    </location>
</feature>
<keyword evidence="1" id="KW-0472">Membrane</keyword>
<evidence type="ECO:0000256" key="1">
    <source>
        <dbReference type="SAM" id="Phobius"/>
    </source>
</evidence>
<keyword evidence="1" id="KW-1133">Transmembrane helix</keyword>